<evidence type="ECO:0000313" key="14">
    <source>
        <dbReference type="Proteomes" id="UP001064262"/>
    </source>
</evidence>
<keyword evidence="9" id="KW-0378">Hydrolase</keyword>
<dbReference type="Pfam" id="PF06750">
    <property type="entry name" value="A24_N_bact"/>
    <property type="match status" value="1"/>
</dbReference>
<keyword evidence="4" id="KW-0997">Cell inner membrane</keyword>
<accession>A0A9J6PRI0</accession>
<dbReference type="PRINTS" id="PR00864">
    <property type="entry name" value="PREPILNPTASE"/>
</dbReference>
<reference evidence="13" key="1">
    <citation type="submission" date="2022-09" db="EMBL/GenBank/DDBJ databases">
        <title>Winslowiella arboricola sp. nov., isolated from bleeding cankers on broadleaf hosts.</title>
        <authorList>
            <person name="Brady C."/>
            <person name="Kaur S."/>
            <person name="Crampton B."/>
            <person name="Maddock D."/>
            <person name="Arnold D."/>
            <person name="Denman S."/>
        </authorList>
    </citation>
    <scope>NUCLEOTIDE SEQUENCE</scope>
    <source>
        <strain evidence="13">BAC 15a-03b</strain>
    </source>
</reference>
<dbReference type="InterPro" id="IPR014032">
    <property type="entry name" value="Peptidase_A24A_bac"/>
</dbReference>
<keyword evidence="3" id="KW-1003">Cell membrane</keyword>
<evidence type="ECO:0000256" key="2">
    <source>
        <dbReference type="ARBA" id="ARBA00005801"/>
    </source>
</evidence>
<evidence type="ECO:0000256" key="10">
    <source>
        <dbReference type="SAM" id="Phobius"/>
    </source>
</evidence>
<dbReference type="GO" id="GO:0005886">
    <property type="term" value="C:plasma membrane"/>
    <property type="evidence" value="ECO:0007669"/>
    <property type="project" value="UniProtKB-SubCell"/>
</dbReference>
<dbReference type="PANTHER" id="PTHR30487:SF0">
    <property type="entry name" value="PREPILIN LEADER PEPTIDASE_N-METHYLTRANSFERASE-RELATED"/>
    <property type="match status" value="1"/>
</dbReference>
<dbReference type="PANTHER" id="PTHR30487">
    <property type="entry name" value="TYPE 4 PREPILIN-LIKE PROTEINS LEADER PEPTIDE-PROCESSING ENZYME"/>
    <property type="match status" value="1"/>
</dbReference>
<comment type="function">
    <text evidence="9">Plays an essential role in type IV pili and type II pseudopili formation by proteolytically removing the leader sequence from substrate proteins and subsequently monomethylating the alpha-amino group of the newly exposed N-terminal phenylalanine.</text>
</comment>
<dbReference type="Pfam" id="PF01478">
    <property type="entry name" value="Peptidase_A24"/>
    <property type="match status" value="1"/>
</dbReference>
<evidence type="ECO:0000256" key="5">
    <source>
        <dbReference type="ARBA" id="ARBA00022692"/>
    </source>
</evidence>
<feature type="transmembrane region" description="Helical" evidence="10">
    <location>
        <begin position="104"/>
        <end position="123"/>
    </location>
</feature>
<sequence length="250" mass="27750">MEMIWAALAGAVIGSFLNVVIYRLPLIMAGEACTLSFPASHCPSCKAPVRWRHNLPLLGWLLLRGHCADCHQPVSWRYPLVEAVMALLFMLVVFRYGMTWQSGFNLAAICLLLALAVIDWRTMLLPDRLVLPLWALGMTAALLKINAVSWRDALIASLIGFALPWLLDRLHYLLRGTAGMGMGDMKLFAALGACFGVETLCHIMLFAPLLALFSAVLLLRVKAGEAFAFGPYPVIVAIFFLIVDPRYYHF</sequence>
<dbReference type="Proteomes" id="UP001064262">
    <property type="component" value="Unassembled WGS sequence"/>
</dbReference>
<evidence type="ECO:0000256" key="4">
    <source>
        <dbReference type="ARBA" id="ARBA00022519"/>
    </source>
</evidence>
<keyword evidence="14" id="KW-1185">Reference proteome</keyword>
<dbReference type="RefSeq" id="WP_267142092.1">
    <property type="nucleotide sequence ID" value="NZ_JAODIL010000066.1"/>
</dbReference>
<evidence type="ECO:0000259" key="12">
    <source>
        <dbReference type="Pfam" id="PF06750"/>
    </source>
</evidence>
<keyword evidence="9" id="KW-0511">Multifunctional enzyme</keyword>
<evidence type="ECO:0000256" key="7">
    <source>
        <dbReference type="ARBA" id="ARBA00023136"/>
    </source>
</evidence>
<feature type="transmembrane region" description="Helical" evidence="10">
    <location>
        <begin position="226"/>
        <end position="243"/>
    </location>
</feature>
<dbReference type="AlphaFoldDB" id="A0A9J6PRI0"/>
<keyword evidence="6 10" id="KW-1133">Transmembrane helix</keyword>
<comment type="similarity">
    <text evidence="2 8">Belongs to the peptidase A24 family.</text>
</comment>
<organism evidence="13 14">
    <name type="scientific">Winslowiella arboricola</name>
    <dbReference type="NCBI Taxonomy" id="2978220"/>
    <lineage>
        <taxon>Bacteria</taxon>
        <taxon>Pseudomonadati</taxon>
        <taxon>Pseudomonadota</taxon>
        <taxon>Gammaproteobacteria</taxon>
        <taxon>Enterobacterales</taxon>
        <taxon>Erwiniaceae</taxon>
        <taxon>Winslowiella</taxon>
    </lineage>
</organism>
<dbReference type="GO" id="GO:0004190">
    <property type="term" value="F:aspartic-type endopeptidase activity"/>
    <property type="evidence" value="ECO:0007669"/>
    <property type="project" value="UniProtKB-EC"/>
</dbReference>
<keyword evidence="9" id="KW-0645">Protease</keyword>
<feature type="domain" description="Prepilin peptidase A24 N-terminal" evidence="12">
    <location>
        <begin position="9"/>
        <end position="95"/>
    </location>
</feature>
<evidence type="ECO:0000256" key="1">
    <source>
        <dbReference type="ARBA" id="ARBA00004429"/>
    </source>
</evidence>
<dbReference type="GO" id="GO:0032259">
    <property type="term" value="P:methylation"/>
    <property type="evidence" value="ECO:0007669"/>
    <property type="project" value="UniProtKB-KW"/>
</dbReference>
<evidence type="ECO:0000256" key="9">
    <source>
        <dbReference type="RuleBase" id="RU003794"/>
    </source>
</evidence>
<dbReference type="EMBL" id="JAODIM010000041">
    <property type="protein sequence ID" value="MCU5778261.1"/>
    <property type="molecule type" value="Genomic_DNA"/>
</dbReference>
<evidence type="ECO:0000259" key="11">
    <source>
        <dbReference type="Pfam" id="PF01478"/>
    </source>
</evidence>
<dbReference type="Gene3D" id="1.20.120.1220">
    <property type="match status" value="1"/>
</dbReference>
<feature type="domain" description="Prepilin type IV endopeptidase peptidase" evidence="11">
    <location>
        <begin position="107"/>
        <end position="214"/>
    </location>
</feature>
<keyword evidence="7 10" id="KW-0472">Membrane</keyword>
<dbReference type="InterPro" id="IPR000045">
    <property type="entry name" value="Prepilin_IV_endopep_pep"/>
</dbReference>
<feature type="transmembrane region" description="Helical" evidence="10">
    <location>
        <begin position="78"/>
        <end position="97"/>
    </location>
</feature>
<dbReference type="EC" id="3.4.23.43" evidence="9"/>
<keyword evidence="9" id="KW-0808">Transferase</keyword>
<feature type="transmembrane region" description="Helical" evidence="10">
    <location>
        <begin position="187"/>
        <end position="219"/>
    </location>
</feature>
<comment type="caution">
    <text evidence="13">The sequence shown here is derived from an EMBL/GenBank/DDBJ whole genome shotgun (WGS) entry which is preliminary data.</text>
</comment>
<keyword evidence="5 9" id="KW-0812">Transmembrane</keyword>
<gene>
    <name evidence="13" type="ORF">N5923_12240</name>
</gene>
<dbReference type="GO" id="GO:0006465">
    <property type="term" value="P:signal peptide processing"/>
    <property type="evidence" value="ECO:0007669"/>
    <property type="project" value="TreeGrafter"/>
</dbReference>
<proteinExistence type="inferred from homology"/>
<dbReference type="InterPro" id="IPR010627">
    <property type="entry name" value="Prepilin_pept_A24_N"/>
</dbReference>
<protein>
    <recommendedName>
        <fullName evidence="9">Prepilin leader peptidase/N-methyltransferase</fullName>
        <ecNumber evidence="9">2.1.1.-</ecNumber>
        <ecNumber evidence="9">3.4.23.43</ecNumber>
    </recommendedName>
</protein>
<dbReference type="InterPro" id="IPR050882">
    <property type="entry name" value="Prepilin_peptidase/N-MTase"/>
</dbReference>
<dbReference type="EC" id="2.1.1.-" evidence="9"/>
<evidence type="ECO:0000313" key="13">
    <source>
        <dbReference type="EMBL" id="MCU5778261.1"/>
    </source>
</evidence>
<dbReference type="GO" id="GO:0008168">
    <property type="term" value="F:methyltransferase activity"/>
    <property type="evidence" value="ECO:0007669"/>
    <property type="project" value="UniProtKB-KW"/>
</dbReference>
<comment type="catalytic activity">
    <reaction evidence="9">
        <text>Typically cleaves a -Gly-|-Phe- bond to release an N-terminal, basic peptide of 5-8 residues from type IV prepilin, and then N-methylates the new N-terminal amino group, the methyl donor being S-adenosyl-L-methionine.</text>
        <dbReference type="EC" id="3.4.23.43"/>
    </reaction>
</comment>
<evidence type="ECO:0000256" key="3">
    <source>
        <dbReference type="ARBA" id="ARBA00022475"/>
    </source>
</evidence>
<evidence type="ECO:0000256" key="8">
    <source>
        <dbReference type="RuleBase" id="RU003793"/>
    </source>
</evidence>
<keyword evidence="9" id="KW-0489">Methyltransferase</keyword>
<name>A0A9J6PRI0_9GAMM</name>
<evidence type="ECO:0000256" key="6">
    <source>
        <dbReference type="ARBA" id="ARBA00022989"/>
    </source>
</evidence>
<feature type="transmembrane region" description="Helical" evidence="10">
    <location>
        <begin position="150"/>
        <end position="167"/>
    </location>
</feature>
<comment type="subcellular location">
    <subcellularLocation>
        <location evidence="1">Cell inner membrane</location>
        <topology evidence="1">Multi-pass membrane protein</topology>
    </subcellularLocation>
    <subcellularLocation>
        <location evidence="9">Cell membrane</location>
        <topology evidence="9">Multi-pass membrane protein</topology>
    </subcellularLocation>
</comment>